<evidence type="ECO:0000256" key="1">
    <source>
        <dbReference type="ARBA" id="ARBA00000189"/>
    </source>
</evidence>
<dbReference type="InterPro" id="IPR002016">
    <property type="entry name" value="Haem_peroxidase"/>
</dbReference>
<evidence type="ECO:0000256" key="3">
    <source>
        <dbReference type="ARBA" id="ARBA00004574"/>
    </source>
</evidence>
<keyword evidence="13 18" id="KW-0408">Iron</keyword>
<dbReference type="InterPro" id="IPR000823">
    <property type="entry name" value="Peroxidase_pln"/>
</dbReference>
<dbReference type="PROSITE" id="PS00435">
    <property type="entry name" value="PEROXIDASE_1"/>
    <property type="match status" value="1"/>
</dbReference>
<dbReference type="GO" id="GO:0003697">
    <property type="term" value="F:single-stranded DNA binding"/>
    <property type="evidence" value="ECO:0007669"/>
    <property type="project" value="TreeGrafter"/>
</dbReference>
<feature type="binding site" evidence="18">
    <location>
        <position position="1475"/>
    </location>
    <ligand>
        <name>Ca(2+)</name>
        <dbReference type="ChEBI" id="CHEBI:29108"/>
        <label>2</label>
    </ligand>
</feature>
<keyword evidence="8" id="KW-0575">Peroxidase</keyword>
<name>A0AAV7DVP5_ARIFI</name>
<comment type="similarity">
    <text evidence="5">Belongs to the peroxidase family. Ascorbate peroxidase subfamily.</text>
</comment>
<keyword evidence="15 19" id="KW-1015">Disulfide bond</keyword>
<dbReference type="GO" id="GO:0045740">
    <property type="term" value="P:positive regulation of DNA replication"/>
    <property type="evidence" value="ECO:0007669"/>
    <property type="project" value="TreeGrafter"/>
</dbReference>
<dbReference type="GO" id="GO:0042162">
    <property type="term" value="F:telomeric DNA binding"/>
    <property type="evidence" value="ECO:0007669"/>
    <property type="project" value="TreeGrafter"/>
</dbReference>
<evidence type="ECO:0000256" key="18">
    <source>
        <dbReference type="PIRSR" id="PIRSR600823-3"/>
    </source>
</evidence>
<keyword evidence="14" id="KW-0238">DNA-binding</keyword>
<evidence type="ECO:0000256" key="17">
    <source>
        <dbReference type="PIRSR" id="PIRSR600823-2"/>
    </source>
</evidence>
<evidence type="ECO:0000313" key="22">
    <source>
        <dbReference type="Proteomes" id="UP000825729"/>
    </source>
</evidence>
<evidence type="ECO:0000256" key="12">
    <source>
        <dbReference type="ARBA" id="ARBA00023002"/>
    </source>
</evidence>
<comment type="subcellular location">
    <subcellularLocation>
        <location evidence="3">Chromosome</location>
        <location evidence="3">Telomere</location>
    </subcellularLocation>
    <subcellularLocation>
        <location evidence="2">Nucleus</location>
    </subcellularLocation>
</comment>
<feature type="binding site" evidence="18">
    <location>
        <position position="1483"/>
    </location>
    <ligand>
        <name>Ca(2+)</name>
        <dbReference type="ChEBI" id="CHEBI:29108"/>
        <label>2</label>
    </ligand>
</feature>
<feature type="domain" description="Plant heme peroxidase family profile" evidence="20">
    <location>
        <begin position="1300"/>
        <end position="1555"/>
    </location>
</feature>
<keyword evidence="11" id="KW-0779">Telomere</keyword>
<accession>A0AAV7DVP5</accession>
<evidence type="ECO:0000256" key="7">
    <source>
        <dbReference type="ARBA" id="ARBA00022454"/>
    </source>
</evidence>
<feature type="disulfide bond" evidence="19">
    <location>
        <begin position="1429"/>
        <end position="1461"/>
    </location>
</feature>
<dbReference type="Gene3D" id="1.10.520.10">
    <property type="match status" value="1"/>
</dbReference>
<dbReference type="PRINTS" id="PR00458">
    <property type="entry name" value="PEROXIDASE"/>
</dbReference>
<feature type="binding site" evidence="18">
    <location>
        <position position="1301"/>
    </location>
    <ligand>
        <name>Ca(2+)</name>
        <dbReference type="ChEBI" id="CHEBI:29108"/>
        <label>1</label>
    </ligand>
</feature>
<feature type="binding site" description="axial binding residue" evidence="18">
    <location>
        <position position="1422"/>
    </location>
    <ligand>
        <name>heme b</name>
        <dbReference type="ChEBI" id="CHEBI:60344"/>
    </ligand>
    <ligandPart>
        <name>Fe</name>
        <dbReference type="ChEBI" id="CHEBI:18248"/>
    </ligandPart>
</feature>
<dbReference type="EMBL" id="JAINDJ010000008">
    <property type="protein sequence ID" value="KAG9440715.1"/>
    <property type="molecule type" value="Genomic_DNA"/>
</dbReference>
<dbReference type="GO" id="GO:0140825">
    <property type="term" value="F:lactoperoxidase activity"/>
    <property type="evidence" value="ECO:0007669"/>
    <property type="project" value="UniProtKB-EC"/>
</dbReference>
<dbReference type="FunFam" id="1.10.420.10:FF:000001">
    <property type="entry name" value="Peroxidase"/>
    <property type="match status" value="1"/>
</dbReference>
<evidence type="ECO:0000256" key="19">
    <source>
        <dbReference type="PIRSR" id="PIRSR600823-5"/>
    </source>
</evidence>
<evidence type="ECO:0000256" key="2">
    <source>
        <dbReference type="ARBA" id="ARBA00004123"/>
    </source>
</evidence>
<evidence type="ECO:0000256" key="15">
    <source>
        <dbReference type="ARBA" id="ARBA00023157"/>
    </source>
</evidence>
<evidence type="ECO:0000256" key="16">
    <source>
        <dbReference type="ARBA" id="ARBA00023242"/>
    </source>
</evidence>
<evidence type="ECO:0000256" key="8">
    <source>
        <dbReference type="ARBA" id="ARBA00022559"/>
    </source>
</evidence>
<dbReference type="PROSITE" id="PS50873">
    <property type="entry name" value="PEROXIDASE_4"/>
    <property type="match status" value="1"/>
</dbReference>
<feature type="binding site" evidence="18">
    <location>
        <position position="1317"/>
    </location>
    <ligand>
        <name>Ca(2+)</name>
        <dbReference type="ChEBI" id="CHEBI:29108"/>
        <label>1</label>
    </ligand>
</feature>
<dbReference type="Proteomes" id="UP000825729">
    <property type="component" value="Unassembled WGS sequence"/>
</dbReference>
<dbReference type="Pfam" id="PF00141">
    <property type="entry name" value="peroxidase"/>
    <property type="match status" value="1"/>
</dbReference>
<keyword evidence="9" id="KW-0349">Heme</keyword>
<dbReference type="GO" id="GO:0042744">
    <property type="term" value="P:hydrogen peroxide catabolic process"/>
    <property type="evidence" value="ECO:0007669"/>
    <property type="project" value="InterPro"/>
</dbReference>
<feature type="binding site" evidence="18">
    <location>
        <position position="1478"/>
    </location>
    <ligand>
        <name>Ca(2+)</name>
        <dbReference type="ChEBI" id="CHEBI:29108"/>
        <label>2</label>
    </ligand>
</feature>
<sequence length="1555" mass="171863">MEEPRIVYLAELLRRSRPLSGAASIRKSLGITDTSSSSHSISKKRKLFSSKGTQLSDIGSEVDGSEEIPASKTIYALRDPAVLVGTIRVSDSRSSSPGGCHYDCLSFSDGAAEVCCSVARLDVKILGRAIRIRAWTFIPLKCSGGVLEIIRWELVDSAGEVDFITSPLLTLGSSCQSGGEPSVCGKLVAVSPVMAVPSSVWSRKDRPLAEHGISDRGNFKGFLADVVACDCVSCNAGAFLEKSHHSYTKPGEMGGYKGIVTGIHMRGMVMELDKKVWLLLTDHLHALPHSLRIGSIVSLSNIHFVRTKFPWEKVLLLGACVKTNLHVNSFSPVEAQCIYRSLNQSSLGKFIESLTFSAKFWVLLVITCFRKKFAGTLSEKEILGSNHEEGFVQMYCRLCLPARAFRTQHQNFVEFCEHDCYNCGKETDTGNLKLVVPLNNFIANCQVVWINLLSQMQKETEITGIGTHDTSVDCVGKPHGRLTRKFISSKDLQVILMGTLQICPSGRLQMTDATGTIDVVVPDLLSNSHLDKIYEVKDYVLILEGTPILLDSIGSLENDVFSCRSIFNHVKLKEKKCECRFYVLFYLRNATCLTTALNLLHMDRHVSFNISEGSKFELLMSEDDQVNGLRSSFFAEAKILPYYLFLHGDSRDSLLTDVTMEELIGDLIDAQIEDDTNKLCSRRFKEFPASVITRRLTSCKNKLLQRHSTSEIPCSLAFRADSSEQLLACVICHDDSDQTSEKKVLLEFKHETFSQYKLLRIGALYIMQYEKEEVKHSVACRKAFVTSQKPIWSISFSYEKVLHLNGSQKSHSLEASSLINGRERFTNLHMNEVSSEMSTSDIRLYIPSEAADLLSGSNDSHEYGLSRPVVAVEQVLSVSACINIMATASRHVSVLCNPDCELPHGDLISLNGNIVEIHDVLQPSASCIHVCDDDDHMVMIQDTFGPNAYPVGMGPGMNATFYRVLMTGEHKLMLTAASFVVINSIKEVDINYFAQRCSEPVCDTENLSREFINMVPSCLIWNLYQGIETQTNQFCSRVVSVHSLVVEHTEKLQNTHPTDSSKMSAIRISLAGFILDDGSSSCSCWAYAEKATALLRLNETLSEVFDDSCCSLKWTSSSKTLKTIGNLLEKMLNKHGRVTVKKYGELLDSTSLDFLFSVDSCMELSSRDENLLKFIILNACCGPVLNVVGSEMDSDAIDQLEQNWNSFVVVGGVICCCTLGSYTVLRLKSGIIRVRNARAIERQKFKLSSCADERITLRQSPHEPQFLKEKEQMNQGGMLEGISTLRTSNWIMPAALLHERGCEGSVLLDATSSSKGEKNAFPNRNSARGFEVIDDIKARVEKACPSTVSCSDILTLASRDAVYLAGGPFWFVALGRRDGTTANENDANTQLPSPFESLQNIIAKFTSKGLTSKDVVVLSGAHTIGFAQCFTFKRRLFNFGGSGKPDPSLDSSLLGDLQSLCPDGSGSDTTLAPLDPVTKNRFDNSYYRNLMKSSGLLESDQALMGDNDTASMVSYYSKYPYLFNKDFGASMAKMASIGVLTGENGEIRKNCRVVN</sequence>
<dbReference type="GO" id="GO:0006979">
    <property type="term" value="P:response to oxidative stress"/>
    <property type="evidence" value="ECO:0007669"/>
    <property type="project" value="InterPro"/>
</dbReference>
<dbReference type="GO" id="GO:0010833">
    <property type="term" value="P:telomere maintenance via telomere lengthening"/>
    <property type="evidence" value="ECO:0007669"/>
    <property type="project" value="TreeGrafter"/>
</dbReference>
<proteinExistence type="inferred from homology"/>
<evidence type="ECO:0000256" key="13">
    <source>
        <dbReference type="ARBA" id="ARBA00023004"/>
    </source>
</evidence>
<evidence type="ECO:0000313" key="21">
    <source>
        <dbReference type="EMBL" id="KAG9440715.1"/>
    </source>
</evidence>
<feature type="binding site" evidence="18">
    <location>
        <position position="1423"/>
    </location>
    <ligand>
        <name>Ca(2+)</name>
        <dbReference type="ChEBI" id="CHEBI:29108"/>
        <label>2</label>
    </ligand>
</feature>
<evidence type="ECO:0000256" key="9">
    <source>
        <dbReference type="ARBA" id="ARBA00022617"/>
    </source>
</evidence>
<evidence type="ECO:0000256" key="11">
    <source>
        <dbReference type="ARBA" id="ARBA00022895"/>
    </source>
</evidence>
<evidence type="ECO:0000256" key="4">
    <source>
        <dbReference type="ARBA" id="ARBA00006332"/>
    </source>
</evidence>
<evidence type="ECO:0000256" key="14">
    <source>
        <dbReference type="ARBA" id="ARBA00023125"/>
    </source>
</evidence>
<reference evidence="21 22" key="1">
    <citation type="submission" date="2021-07" db="EMBL/GenBank/DDBJ databases">
        <title>The Aristolochia fimbriata genome: insights into angiosperm evolution, floral development and chemical biosynthesis.</title>
        <authorList>
            <person name="Jiao Y."/>
        </authorList>
    </citation>
    <scope>NUCLEOTIDE SEQUENCE [LARGE SCALE GENOMIC DNA]</scope>
    <source>
        <strain evidence="21">IBCAS-2021</strain>
        <tissue evidence="21">Leaf</tissue>
    </source>
</reference>
<evidence type="ECO:0000256" key="10">
    <source>
        <dbReference type="ARBA" id="ARBA00022723"/>
    </source>
</evidence>
<keyword evidence="18" id="KW-0106">Calcium</keyword>
<evidence type="ECO:0000256" key="5">
    <source>
        <dbReference type="ARBA" id="ARBA00006873"/>
    </source>
</evidence>
<dbReference type="PANTHER" id="PTHR14865:SF2">
    <property type="entry name" value="CST COMPLEX SUBUNIT CTC1"/>
    <property type="match status" value="1"/>
</dbReference>
<keyword evidence="16" id="KW-0539">Nucleus</keyword>
<evidence type="ECO:0000256" key="6">
    <source>
        <dbReference type="ARBA" id="ARBA00016175"/>
    </source>
</evidence>
<keyword evidence="12" id="KW-0560">Oxidoreductase</keyword>
<comment type="catalytic activity">
    <reaction evidence="1">
        <text>2 a phenolic donor + H2O2 = 2 a phenolic radical donor + 2 H2O</text>
        <dbReference type="Rhea" id="RHEA:56136"/>
        <dbReference type="ChEBI" id="CHEBI:15377"/>
        <dbReference type="ChEBI" id="CHEBI:16240"/>
        <dbReference type="ChEBI" id="CHEBI:139520"/>
        <dbReference type="ChEBI" id="CHEBI:139521"/>
        <dbReference type="EC" id="1.11.1.7"/>
    </reaction>
</comment>
<feature type="disulfide bond" evidence="19">
    <location>
        <begin position="1350"/>
        <end position="1551"/>
    </location>
</feature>
<protein>
    <recommendedName>
        <fullName evidence="6">CST complex subunit CTC1</fullName>
    </recommendedName>
</protein>
<comment type="cofactor">
    <cofactor evidence="18">
        <name>heme b</name>
        <dbReference type="ChEBI" id="CHEBI:60344"/>
    </cofactor>
    <text evidence="18">Binds 1 heme b (iron(II)-protoporphyrin IX) group per subunit.</text>
</comment>
<dbReference type="CDD" id="cd00693">
    <property type="entry name" value="secretory_peroxidase"/>
    <property type="match status" value="1"/>
</dbReference>
<dbReference type="InterPro" id="IPR028262">
    <property type="entry name" value="CTC1_plant"/>
</dbReference>
<dbReference type="Gene3D" id="1.10.420.10">
    <property type="entry name" value="Peroxidase, domain 2"/>
    <property type="match status" value="1"/>
</dbReference>
<dbReference type="Pfam" id="PF15491">
    <property type="entry name" value="CTC1_2"/>
    <property type="match status" value="2"/>
</dbReference>
<keyword evidence="10 18" id="KW-0479">Metal-binding</keyword>
<dbReference type="GO" id="GO:0020037">
    <property type="term" value="F:heme binding"/>
    <property type="evidence" value="ECO:0007669"/>
    <property type="project" value="InterPro"/>
</dbReference>
<comment type="caution">
    <text evidence="21">The sequence shown here is derived from an EMBL/GenBank/DDBJ whole genome shotgun (WGS) entry which is preliminary data.</text>
</comment>
<dbReference type="PRINTS" id="PR00461">
    <property type="entry name" value="PLPEROXIDASE"/>
</dbReference>
<dbReference type="InterPro" id="IPR019793">
    <property type="entry name" value="Peroxidases_heam-ligand_BS"/>
</dbReference>
<dbReference type="InterPro" id="IPR010255">
    <property type="entry name" value="Haem_peroxidase_sf"/>
</dbReference>
<dbReference type="GO" id="GO:1990879">
    <property type="term" value="C:CST complex"/>
    <property type="evidence" value="ECO:0007669"/>
    <property type="project" value="TreeGrafter"/>
</dbReference>
<gene>
    <name evidence="21" type="ORF">H6P81_020880</name>
</gene>
<dbReference type="PANTHER" id="PTHR14865">
    <property type="entry name" value="CST COMPLEX SUBUNIT CTC1"/>
    <property type="match status" value="1"/>
</dbReference>
<dbReference type="GO" id="GO:0046872">
    <property type="term" value="F:metal ion binding"/>
    <property type="evidence" value="ECO:0007669"/>
    <property type="project" value="UniProtKB-KW"/>
</dbReference>
<feature type="binding site" evidence="17">
    <location>
        <position position="1392"/>
    </location>
    <ligand>
        <name>substrate</name>
    </ligand>
</feature>
<evidence type="ECO:0000259" key="20">
    <source>
        <dbReference type="PROSITE" id="PS50873"/>
    </source>
</evidence>
<feature type="binding site" evidence="18">
    <location>
        <position position="1305"/>
    </location>
    <ligand>
        <name>Ca(2+)</name>
        <dbReference type="ChEBI" id="CHEBI:29108"/>
        <label>1</label>
    </ligand>
</feature>
<dbReference type="SUPFAM" id="SSF48113">
    <property type="entry name" value="Heme-dependent peroxidases"/>
    <property type="match status" value="1"/>
</dbReference>
<dbReference type="InterPro" id="IPR033905">
    <property type="entry name" value="Secretory_peroxidase"/>
</dbReference>
<dbReference type="InterPro" id="IPR042617">
    <property type="entry name" value="CTC1-like"/>
</dbReference>
<keyword evidence="22" id="KW-1185">Reference proteome</keyword>
<keyword evidence="7" id="KW-0158">Chromosome</keyword>
<organism evidence="21 22">
    <name type="scientific">Aristolochia fimbriata</name>
    <name type="common">White veined hardy Dutchman's pipe vine</name>
    <dbReference type="NCBI Taxonomy" id="158543"/>
    <lineage>
        <taxon>Eukaryota</taxon>
        <taxon>Viridiplantae</taxon>
        <taxon>Streptophyta</taxon>
        <taxon>Embryophyta</taxon>
        <taxon>Tracheophyta</taxon>
        <taxon>Spermatophyta</taxon>
        <taxon>Magnoliopsida</taxon>
        <taxon>Magnoliidae</taxon>
        <taxon>Piperales</taxon>
        <taxon>Aristolochiaceae</taxon>
        <taxon>Aristolochia</taxon>
    </lineage>
</organism>
<comment type="cofactor">
    <cofactor evidence="18">
        <name>Ca(2+)</name>
        <dbReference type="ChEBI" id="CHEBI:29108"/>
    </cofactor>
    <text evidence="18">Binds 2 calcium ions per subunit.</text>
</comment>
<comment type="similarity">
    <text evidence="4">Belongs to the CTC1 family.</text>
</comment>